<name>H6RDR8_9BACT</name>
<sequence length="257" mass="28679">MGGYIEKYLQNVNVIYTRKDDTFPSLDERVSSANENNADYFISIHCNGNERKSVRGTETHVHSMNLEKSVAFGRAIEKQFSSRAGRKSRGVKDAKDLQHSLQVLKFTNMPSVLVECGFVTNEKEANYLNSNYGQEVLASAIFRAFRETIEKNHPGIGFRKTTPSVTPNSTEESTPAIASTEVGSYGIQIASSRKPVDTKKDPSMRKAGAPIEVKELNTSSAYKYIYLVGNYATKKDAKKALEDIQNKGFKDAFIIKR</sequence>
<comment type="catalytic activity">
    <reaction evidence="1">
        <text>Hydrolyzes the link between N-acetylmuramoyl residues and L-amino acid residues in certain cell-wall glycopeptides.</text>
        <dbReference type="EC" id="3.5.1.28"/>
    </reaction>
</comment>
<dbReference type="SMART" id="SM00646">
    <property type="entry name" value="Ami_3"/>
    <property type="match status" value="1"/>
</dbReference>
<dbReference type="InterPro" id="IPR007730">
    <property type="entry name" value="SPOR-like_dom"/>
</dbReference>
<feature type="region of interest" description="Disordered" evidence="4">
    <location>
        <begin position="155"/>
        <end position="174"/>
    </location>
</feature>
<evidence type="ECO:0000256" key="3">
    <source>
        <dbReference type="ARBA" id="ARBA00022801"/>
    </source>
</evidence>
<dbReference type="AlphaFoldDB" id="H6RDR8"/>
<dbReference type="Pfam" id="PF01520">
    <property type="entry name" value="Amidase_3"/>
    <property type="match status" value="1"/>
</dbReference>
<dbReference type="PROSITE" id="PS51724">
    <property type="entry name" value="SPOR"/>
    <property type="match status" value="1"/>
</dbReference>
<dbReference type="EMBL" id="FO117572">
    <property type="protein sequence ID" value="CCF99179.1"/>
    <property type="molecule type" value="Genomic_DNA"/>
</dbReference>
<dbReference type="PANTHER" id="PTHR30404:SF0">
    <property type="entry name" value="N-ACETYLMURAMOYL-L-ALANINE AMIDASE AMIC"/>
    <property type="match status" value="1"/>
</dbReference>
<accession>H6RDR8</accession>
<evidence type="ECO:0000256" key="4">
    <source>
        <dbReference type="SAM" id="MobiDB-lite"/>
    </source>
</evidence>
<dbReference type="PANTHER" id="PTHR30404">
    <property type="entry name" value="N-ACETYLMURAMOYL-L-ALANINE AMIDASE"/>
    <property type="match status" value="1"/>
</dbReference>
<protein>
    <recommendedName>
        <fullName evidence="2">N-acetylmuramoyl-L-alanine amidase</fullName>
        <ecNumber evidence="2">3.5.1.28</ecNumber>
    </recommendedName>
</protein>
<dbReference type="EC" id="3.5.1.28" evidence="2"/>
<reference evidence="6" key="2">
    <citation type="submission" date="2012-02" db="EMBL/GenBank/DDBJ databases">
        <authorList>
            <person name="Genoscope - CEA"/>
        </authorList>
    </citation>
    <scope>NUCLEOTIDE SEQUENCE</scope>
</reference>
<dbReference type="Pfam" id="PF05036">
    <property type="entry name" value="SPOR"/>
    <property type="match status" value="1"/>
</dbReference>
<dbReference type="GO" id="GO:0042834">
    <property type="term" value="F:peptidoglycan binding"/>
    <property type="evidence" value="ECO:0007669"/>
    <property type="project" value="InterPro"/>
</dbReference>
<dbReference type="InterPro" id="IPR002508">
    <property type="entry name" value="MurNAc-LAA_cat"/>
</dbReference>
<reference evidence="6" key="1">
    <citation type="journal article" date="2012" name="Environ. Microbiol.">
        <title>Genomic content of uncultured Bacteroidetes from contrasting oceanic provinces in the North Atlantic Ocean.</title>
        <authorList>
            <person name="Gomez-Pereira P.R."/>
            <person name="Schuler M."/>
            <person name="Fuchs B.M."/>
            <person name="Bennke C."/>
            <person name="Teeling H."/>
            <person name="Waldmann J."/>
            <person name="Richter M."/>
            <person name="Barbe V."/>
            <person name="Bataille E."/>
            <person name="Glockner F.O."/>
            <person name="Amann R."/>
        </authorList>
    </citation>
    <scope>NUCLEOTIDE SEQUENCE</scope>
</reference>
<dbReference type="InterPro" id="IPR050695">
    <property type="entry name" value="N-acetylmuramoyl_amidase_3"/>
</dbReference>
<evidence type="ECO:0000313" key="6">
    <source>
        <dbReference type="EMBL" id="CCF99179.1"/>
    </source>
</evidence>
<organism evidence="6">
    <name type="scientific">uncultured Flavobacteriia bacterium</name>
    <dbReference type="NCBI Taxonomy" id="212695"/>
    <lineage>
        <taxon>Bacteria</taxon>
        <taxon>Pseudomonadati</taxon>
        <taxon>Bacteroidota</taxon>
        <taxon>Flavobacteriia</taxon>
        <taxon>environmental samples</taxon>
    </lineage>
</organism>
<feature type="compositionally biased region" description="Polar residues" evidence="4">
    <location>
        <begin position="161"/>
        <end position="174"/>
    </location>
</feature>
<dbReference type="GO" id="GO:0030288">
    <property type="term" value="C:outer membrane-bounded periplasmic space"/>
    <property type="evidence" value="ECO:0007669"/>
    <property type="project" value="TreeGrafter"/>
</dbReference>
<gene>
    <name evidence="6" type="ORF">VIS_S3ARA10045</name>
</gene>
<evidence type="ECO:0000256" key="1">
    <source>
        <dbReference type="ARBA" id="ARBA00001561"/>
    </source>
</evidence>
<keyword evidence="3 6" id="KW-0378">Hydrolase</keyword>
<dbReference type="GO" id="GO:0009253">
    <property type="term" value="P:peptidoglycan catabolic process"/>
    <property type="evidence" value="ECO:0007669"/>
    <property type="project" value="InterPro"/>
</dbReference>
<dbReference type="SUPFAM" id="SSF53187">
    <property type="entry name" value="Zn-dependent exopeptidases"/>
    <property type="match status" value="1"/>
</dbReference>
<feature type="domain" description="SPOR" evidence="5">
    <location>
        <begin position="179"/>
        <end position="257"/>
    </location>
</feature>
<dbReference type="GO" id="GO:0008745">
    <property type="term" value="F:N-acetylmuramoyl-L-alanine amidase activity"/>
    <property type="evidence" value="ECO:0007669"/>
    <property type="project" value="UniProtKB-EC"/>
</dbReference>
<evidence type="ECO:0000256" key="2">
    <source>
        <dbReference type="ARBA" id="ARBA00011901"/>
    </source>
</evidence>
<proteinExistence type="predicted"/>
<dbReference type="Gene3D" id="3.40.630.40">
    <property type="entry name" value="Zn-dependent exopeptidases"/>
    <property type="match status" value="1"/>
</dbReference>
<evidence type="ECO:0000259" key="5">
    <source>
        <dbReference type="PROSITE" id="PS51724"/>
    </source>
</evidence>
<dbReference type="CDD" id="cd02696">
    <property type="entry name" value="MurNAc-LAA"/>
    <property type="match status" value="1"/>
</dbReference>